<dbReference type="SMART" id="SM01049">
    <property type="entry name" value="Cache_2"/>
    <property type="match status" value="1"/>
</dbReference>
<proteinExistence type="predicted"/>
<feature type="domain" description="Single Cache" evidence="7">
    <location>
        <begin position="2"/>
        <end position="109"/>
    </location>
</feature>
<feature type="signal peptide" evidence="6">
    <location>
        <begin position="1"/>
        <end position="24"/>
    </location>
</feature>
<dbReference type="EMBL" id="CBTK010000257">
    <property type="protein sequence ID" value="CDH46339.1"/>
    <property type="molecule type" value="Genomic_DNA"/>
</dbReference>
<keyword evidence="3" id="KW-0812">Transmembrane</keyword>
<dbReference type="InterPro" id="IPR004010">
    <property type="entry name" value="Double_Cache_2"/>
</dbReference>
<comment type="subcellular location">
    <subcellularLocation>
        <location evidence="1">Cell membrane</location>
        <topology evidence="1">Multi-pass membrane protein</topology>
    </subcellularLocation>
</comment>
<sequence>MRKTTLALAGLTLALAAAPAITLAADPNAASAEEVVTKVHEAVQYLNDKGLAGFSDFNNNKDARWVWKDSYVFIYSCRDNVMIAHPLRPDLVGKPILQMKDDKDHLLFQDMCKAGANKDGGWVEYWWPKPGEAKASRKISFVHSAEVSFKPDIQVGAGIYDDKMSVEDLNKLAAQAKQLKKDAP</sequence>
<keyword evidence="6" id="KW-0732">Signal</keyword>
<dbReference type="Proteomes" id="UP000019184">
    <property type="component" value="Unassembled WGS sequence"/>
</dbReference>
<protein>
    <submittedName>
        <fullName evidence="8">Cache type 2 domain protein</fullName>
    </submittedName>
</protein>
<comment type="caution">
    <text evidence="8">The sequence shown here is derived from an EMBL/GenBank/DDBJ whole genome shotgun (WGS) entry which is preliminary data.</text>
</comment>
<dbReference type="GO" id="GO:0005886">
    <property type="term" value="C:plasma membrane"/>
    <property type="evidence" value="ECO:0007669"/>
    <property type="project" value="UniProtKB-SubCell"/>
</dbReference>
<dbReference type="Gene3D" id="3.30.450.20">
    <property type="entry name" value="PAS domain"/>
    <property type="match status" value="1"/>
</dbReference>
<evidence type="ECO:0000313" key="8">
    <source>
        <dbReference type="EMBL" id="CDH46339.1"/>
    </source>
</evidence>
<keyword evidence="4" id="KW-1133">Transmembrane helix</keyword>
<dbReference type="RefSeq" id="WP_034435003.1">
    <property type="nucleotide sequence ID" value="NZ_CBTK010000257.1"/>
</dbReference>
<feature type="chain" id="PRO_5031481103" evidence="6">
    <location>
        <begin position="25"/>
        <end position="184"/>
    </location>
</feature>
<organism evidence="8 9">
    <name type="scientific">Candidatus Contendobacter odensis Run_B_J11</name>
    <dbReference type="NCBI Taxonomy" id="1400861"/>
    <lineage>
        <taxon>Bacteria</taxon>
        <taxon>Pseudomonadati</taxon>
        <taxon>Pseudomonadota</taxon>
        <taxon>Gammaproteobacteria</taxon>
        <taxon>Candidatus Competibacteraceae</taxon>
        <taxon>Candidatus Contendibacter</taxon>
    </lineage>
</organism>
<evidence type="ECO:0000256" key="6">
    <source>
        <dbReference type="SAM" id="SignalP"/>
    </source>
</evidence>
<dbReference type="OrthoDB" id="2489132at2"/>
<keyword evidence="9" id="KW-1185">Reference proteome</keyword>
<dbReference type="AlphaFoldDB" id="A0A7U7GDM3"/>
<accession>A0A7U7GDM3</accession>
<keyword evidence="2" id="KW-1003">Cell membrane</keyword>
<keyword evidence="5" id="KW-0472">Membrane</keyword>
<dbReference type="InterPro" id="IPR033480">
    <property type="entry name" value="sCache_2"/>
</dbReference>
<gene>
    <name evidence="8" type="ORF">BN874_420052</name>
</gene>
<reference evidence="8 9" key="1">
    <citation type="journal article" date="2014" name="ISME J.">
        <title>Candidatus Competibacter-lineage genomes retrieved from metagenomes reveal functional metabolic diversity.</title>
        <authorList>
            <person name="McIlroy S.J."/>
            <person name="Albertsen M."/>
            <person name="Andresen E.K."/>
            <person name="Saunders A.M."/>
            <person name="Kristiansen R."/>
            <person name="Stokholm-Bjerregaard M."/>
            <person name="Nielsen K.L."/>
            <person name="Nielsen P.H."/>
        </authorList>
    </citation>
    <scope>NUCLEOTIDE SEQUENCE [LARGE SCALE GENOMIC DNA]</scope>
    <source>
        <strain evidence="8 9">Run_B_J11</strain>
    </source>
</reference>
<evidence type="ECO:0000256" key="1">
    <source>
        <dbReference type="ARBA" id="ARBA00004651"/>
    </source>
</evidence>
<name>A0A7U7GDM3_9GAMM</name>
<evidence type="ECO:0000256" key="4">
    <source>
        <dbReference type="ARBA" id="ARBA00022989"/>
    </source>
</evidence>
<evidence type="ECO:0000259" key="7">
    <source>
        <dbReference type="SMART" id="SM01049"/>
    </source>
</evidence>
<evidence type="ECO:0000313" key="9">
    <source>
        <dbReference type="Proteomes" id="UP000019184"/>
    </source>
</evidence>
<dbReference type="Pfam" id="PF08269">
    <property type="entry name" value="dCache_2"/>
    <property type="match status" value="1"/>
</dbReference>
<evidence type="ECO:0000256" key="2">
    <source>
        <dbReference type="ARBA" id="ARBA00022475"/>
    </source>
</evidence>
<evidence type="ECO:0000256" key="3">
    <source>
        <dbReference type="ARBA" id="ARBA00022692"/>
    </source>
</evidence>
<evidence type="ECO:0000256" key="5">
    <source>
        <dbReference type="ARBA" id="ARBA00023136"/>
    </source>
</evidence>